<dbReference type="CDD" id="cd05374">
    <property type="entry name" value="17beta-HSD-like_SDR_c"/>
    <property type="match status" value="1"/>
</dbReference>
<evidence type="ECO:0000313" key="6">
    <source>
        <dbReference type="EMBL" id="OJJ68242.1"/>
    </source>
</evidence>
<dbReference type="SUPFAM" id="SSF51735">
    <property type="entry name" value="NAD(P)-binding Rossmann-fold domains"/>
    <property type="match status" value="1"/>
</dbReference>
<dbReference type="AlphaFoldDB" id="A0A1L9U9E3"/>
<evidence type="ECO:0000256" key="1">
    <source>
        <dbReference type="ARBA" id="ARBA00006484"/>
    </source>
</evidence>
<dbReference type="InterPro" id="IPR002347">
    <property type="entry name" value="SDR_fam"/>
</dbReference>
<name>A0A1L9U9E3_ASPBC</name>
<comment type="similarity">
    <text evidence="1 4">Belongs to the short-chain dehydrogenases/reductases (SDR) family.</text>
</comment>
<sequence>MTGQVWLITGASSGFGALLAEKALQAGHHVIATARNTTKAAQDYPQIAALGGKWIQLDVTSKATKEQVETAIKDNGGRIDVVINNAGYGLLGGIEDISEDELDTQFQTNIYGVVRVIKAVLPFMRAQRSGTIVNLSSIVGFVAGPSTAAYSMSKFAVEALSESLSAELTPFNIRVLLVEPGAFRTNFIGSHRLPAAGLTKDYEGTPLATTVAFFENYAGKQPGDPQKAVQRILDVIQLQGAGEGKGQLLRLPLGSDCFPRMVAKLDAVRQNLEEFREVALSTDVDSD</sequence>
<feature type="domain" description="Ketoreductase" evidence="5">
    <location>
        <begin position="4"/>
        <end position="181"/>
    </location>
</feature>
<evidence type="ECO:0000256" key="3">
    <source>
        <dbReference type="ARBA" id="ARBA00023002"/>
    </source>
</evidence>
<evidence type="ECO:0000256" key="2">
    <source>
        <dbReference type="ARBA" id="ARBA00022857"/>
    </source>
</evidence>
<dbReference type="RefSeq" id="XP_067475491.1">
    <property type="nucleotide sequence ID" value="XM_067618552.1"/>
</dbReference>
<evidence type="ECO:0000313" key="7">
    <source>
        <dbReference type="Proteomes" id="UP000184499"/>
    </source>
</evidence>
<dbReference type="Proteomes" id="UP000184499">
    <property type="component" value="Unassembled WGS sequence"/>
</dbReference>
<dbReference type="PANTHER" id="PTHR43976">
    <property type="entry name" value="SHORT CHAIN DEHYDROGENASE"/>
    <property type="match status" value="1"/>
</dbReference>
<organism evidence="6 7">
    <name type="scientific">Aspergillus brasiliensis (strain CBS 101740 / IMI 381727 / IBT 21946)</name>
    <dbReference type="NCBI Taxonomy" id="767769"/>
    <lineage>
        <taxon>Eukaryota</taxon>
        <taxon>Fungi</taxon>
        <taxon>Dikarya</taxon>
        <taxon>Ascomycota</taxon>
        <taxon>Pezizomycotina</taxon>
        <taxon>Eurotiomycetes</taxon>
        <taxon>Eurotiomycetidae</taxon>
        <taxon>Eurotiales</taxon>
        <taxon>Aspergillaceae</taxon>
        <taxon>Aspergillus</taxon>
        <taxon>Aspergillus subgen. Circumdati</taxon>
    </lineage>
</organism>
<dbReference type="OrthoDB" id="1274115at2759"/>
<proteinExistence type="inferred from homology"/>
<dbReference type="InterPro" id="IPR036291">
    <property type="entry name" value="NAD(P)-bd_dom_sf"/>
</dbReference>
<dbReference type="InterPro" id="IPR020904">
    <property type="entry name" value="Sc_DH/Rdtase_CS"/>
</dbReference>
<dbReference type="SMART" id="SM00822">
    <property type="entry name" value="PKS_KR"/>
    <property type="match status" value="1"/>
</dbReference>
<dbReference type="OMA" id="KEDHCDV"/>
<dbReference type="STRING" id="767769.A0A1L9U9E3"/>
<dbReference type="GO" id="GO:0044550">
    <property type="term" value="P:secondary metabolite biosynthetic process"/>
    <property type="evidence" value="ECO:0007669"/>
    <property type="project" value="UniProtKB-ARBA"/>
</dbReference>
<dbReference type="Gene3D" id="3.40.50.720">
    <property type="entry name" value="NAD(P)-binding Rossmann-like Domain"/>
    <property type="match status" value="1"/>
</dbReference>
<dbReference type="InterPro" id="IPR057326">
    <property type="entry name" value="KR_dom"/>
</dbReference>
<dbReference type="VEuPathDB" id="FungiDB:ASPBRDRAFT_133813"/>
<evidence type="ECO:0000256" key="4">
    <source>
        <dbReference type="RuleBase" id="RU000363"/>
    </source>
</evidence>
<dbReference type="InterPro" id="IPR051911">
    <property type="entry name" value="SDR_oxidoreductase"/>
</dbReference>
<evidence type="ECO:0000259" key="5">
    <source>
        <dbReference type="SMART" id="SM00822"/>
    </source>
</evidence>
<dbReference type="PRINTS" id="PR00080">
    <property type="entry name" value="SDRFAMILY"/>
</dbReference>
<dbReference type="PRINTS" id="PR00081">
    <property type="entry name" value="GDHRDH"/>
</dbReference>
<reference evidence="7" key="1">
    <citation type="journal article" date="2017" name="Genome Biol.">
        <title>Comparative genomics reveals high biological diversity and specific adaptations in the industrially and medically important fungal genus Aspergillus.</title>
        <authorList>
            <person name="de Vries R.P."/>
            <person name="Riley R."/>
            <person name="Wiebenga A."/>
            <person name="Aguilar-Osorio G."/>
            <person name="Amillis S."/>
            <person name="Uchima C.A."/>
            <person name="Anderluh G."/>
            <person name="Asadollahi M."/>
            <person name="Askin M."/>
            <person name="Barry K."/>
            <person name="Battaglia E."/>
            <person name="Bayram O."/>
            <person name="Benocci T."/>
            <person name="Braus-Stromeyer S.A."/>
            <person name="Caldana C."/>
            <person name="Canovas D."/>
            <person name="Cerqueira G.C."/>
            <person name="Chen F."/>
            <person name="Chen W."/>
            <person name="Choi C."/>
            <person name="Clum A."/>
            <person name="Dos Santos R.A."/>
            <person name="Damasio A.R."/>
            <person name="Diallinas G."/>
            <person name="Emri T."/>
            <person name="Fekete E."/>
            <person name="Flipphi M."/>
            <person name="Freyberg S."/>
            <person name="Gallo A."/>
            <person name="Gournas C."/>
            <person name="Habgood R."/>
            <person name="Hainaut M."/>
            <person name="Harispe M.L."/>
            <person name="Henrissat B."/>
            <person name="Hilden K.S."/>
            <person name="Hope R."/>
            <person name="Hossain A."/>
            <person name="Karabika E."/>
            <person name="Karaffa L."/>
            <person name="Karanyi Z."/>
            <person name="Krasevec N."/>
            <person name="Kuo A."/>
            <person name="Kusch H."/>
            <person name="LaButti K."/>
            <person name="Lagendijk E.L."/>
            <person name="Lapidus A."/>
            <person name="Levasseur A."/>
            <person name="Lindquist E."/>
            <person name="Lipzen A."/>
            <person name="Logrieco A.F."/>
            <person name="MacCabe A."/>
            <person name="Maekelae M.R."/>
            <person name="Malavazi I."/>
            <person name="Melin P."/>
            <person name="Meyer V."/>
            <person name="Mielnichuk N."/>
            <person name="Miskei M."/>
            <person name="Molnar A.P."/>
            <person name="Mule G."/>
            <person name="Ngan C.Y."/>
            <person name="Orejas M."/>
            <person name="Orosz E."/>
            <person name="Ouedraogo J.P."/>
            <person name="Overkamp K.M."/>
            <person name="Park H.-S."/>
            <person name="Perrone G."/>
            <person name="Piumi F."/>
            <person name="Punt P.J."/>
            <person name="Ram A.F."/>
            <person name="Ramon A."/>
            <person name="Rauscher S."/>
            <person name="Record E."/>
            <person name="Riano-Pachon D.M."/>
            <person name="Robert V."/>
            <person name="Roehrig J."/>
            <person name="Ruller R."/>
            <person name="Salamov A."/>
            <person name="Salih N.S."/>
            <person name="Samson R.A."/>
            <person name="Sandor E."/>
            <person name="Sanguinetti M."/>
            <person name="Schuetze T."/>
            <person name="Sepcic K."/>
            <person name="Shelest E."/>
            <person name="Sherlock G."/>
            <person name="Sophianopoulou V."/>
            <person name="Squina F.M."/>
            <person name="Sun H."/>
            <person name="Susca A."/>
            <person name="Todd R.B."/>
            <person name="Tsang A."/>
            <person name="Unkles S.E."/>
            <person name="van de Wiele N."/>
            <person name="van Rossen-Uffink D."/>
            <person name="Oliveira J.V."/>
            <person name="Vesth T.C."/>
            <person name="Visser J."/>
            <person name="Yu J.-H."/>
            <person name="Zhou M."/>
            <person name="Andersen M.R."/>
            <person name="Archer D.B."/>
            <person name="Baker S.E."/>
            <person name="Benoit I."/>
            <person name="Brakhage A.A."/>
            <person name="Braus G.H."/>
            <person name="Fischer R."/>
            <person name="Frisvad J.C."/>
            <person name="Goldman G.H."/>
            <person name="Houbraken J."/>
            <person name="Oakley B."/>
            <person name="Pocsi I."/>
            <person name="Scazzocchio C."/>
            <person name="Seiboth B."/>
            <person name="vanKuyk P.A."/>
            <person name="Wortman J."/>
            <person name="Dyer P.S."/>
            <person name="Grigoriev I.V."/>
        </authorList>
    </citation>
    <scope>NUCLEOTIDE SEQUENCE [LARGE SCALE GENOMIC DNA]</scope>
    <source>
        <strain evidence="7">CBS 101740 / IMI 381727 / IBT 21946</strain>
    </source>
</reference>
<keyword evidence="7" id="KW-1185">Reference proteome</keyword>
<gene>
    <name evidence="6" type="ORF">ASPBRDRAFT_133813</name>
</gene>
<dbReference type="PANTHER" id="PTHR43976:SF16">
    <property type="entry name" value="SHORT-CHAIN DEHYDROGENASE_REDUCTASE FAMILY PROTEIN"/>
    <property type="match status" value="1"/>
</dbReference>
<keyword evidence="3" id="KW-0560">Oxidoreductase</keyword>
<dbReference type="Pfam" id="PF00106">
    <property type="entry name" value="adh_short"/>
    <property type="match status" value="1"/>
</dbReference>
<keyword evidence="2" id="KW-0521">NADP</keyword>
<accession>A0A1L9U9E3</accession>
<dbReference type="EMBL" id="KV878691">
    <property type="protein sequence ID" value="OJJ68242.1"/>
    <property type="molecule type" value="Genomic_DNA"/>
</dbReference>
<protein>
    <recommendedName>
        <fullName evidence="5">Ketoreductase domain-containing protein</fullName>
    </recommendedName>
</protein>
<dbReference type="GO" id="GO:0016491">
    <property type="term" value="F:oxidoreductase activity"/>
    <property type="evidence" value="ECO:0007669"/>
    <property type="project" value="UniProtKB-KW"/>
</dbReference>
<dbReference type="GeneID" id="93571040"/>
<dbReference type="PROSITE" id="PS00061">
    <property type="entry name" value="ADH_SHORT"/>
    <property type="match status" value="1"/>
</dbReference>